<dbReference type="RefSeq" id="WP_047960610.1">
    <property type="nucleotide sequence ID" value="NZ_BMVE01000011.1"/>
</dbReference>
<dbReference type="Proteomes" id="UP001432075">
    <property type="component" value="Chromosome"/>
</dbReference>
<reference evidence="1" key="1">
    <citation type="submission" date="2022-10" db="EMBL/GenBank/DDBJ databases">
        <title>The complete genomes of actinobacterial strains from the NBC collection.</title>
        <authorList>
            <person name="Joergensen T.S."/>
            <person name="Alvarez Arevalo M."/>
            <person name="Sterndorff E.B."/>
            <person name="Faurdal D."/>
            <person name="Vuksanovic O."/>
            <person name="Mourched A.-S."/>
            <person name="Charusanti P."/>
            <person name="Shaw S."/>
            <person name="Blin K."/>
            <person name="Weber T."/>
        </authorList>
    </citation>
    <scope>NUCLEOTIDE SEQUENCE</scope>
    <source>
        <strain evidence="1">NBC_00283</strain>
    </source>
</reference>
<name>A0ABZ1RPU0_9ACTN</name>
<dbReference type="GeneID" id="91410150"/>
<evidence type="ECO:0000313" key="2">
    <source>
        <dbReference type="Proteomes" id="UP001432075"/>
    </source>
</evidence>
<sequence>MYLVHAGLRAAEPGSQLPSETAELIRSVADTDGPPAEHVSAHPDALPDPVVGVFLVADGLAEAERTAETLFRRALAVVPALRGWRLTRVGAPLVTPYYEQLLLSSSGPAGRIGSGPLPSN</sequence>
<keyword evidence="2" id="KW-1185">Reference proteome</keyword>
<evidence type="ECO:0000313" key="1">
    <source>
        <dbReference type="EMBL" id="WUO47969.1"/>
    </source>
</evidence>
<accession>A0ABZ1RPU0</accession>
<proteinExistence type="predicted"/>
<protein>
    <submittedName>
        <fullName evidence="1">Uncharacterized protein</fullName>
    </submittedName>
</protein>
<gene>
    <name evidence="1" type="ORF">OHU17_20190</name>
</gene>
<organism evidence="1 2">
    <name type="scientific">Streptomyces goshikiensis</name>
    <dbReference type="NCBI Taxonomy" id="1942"/>
    <lineage>
        <taxon>Bacteria</taxon>
        <taxon>Bacillati</taxon>
        <taxon>Actinomycetota</taxon>
        <taxon>Actinomycetes</taxon>
        <taxon>Kitasatosporales</taxon>
        <taxon>Streptomycetaceae</taxon>
        <taxon>Streptomyces</taxon>
    </lineage>
</organism>
<dbReference type="EMBL" id="CP108057">
    <property type="protein sequence ID" value="WUO47969.1"/>
    <property type="molecule type" value="Genomic_DNA"/>
</dbReference>